<dbReference type="InterPro" id="IPR003780">
    <property type="entry name" value="COX15/CtaA_fam"/>
</dbReference>
<feature type="region of interest" description="Disordered" evidence="12">
    <location>
        <begin position="886"/>
        <end position="944"/>
    </location>
</feature>
<feature type="region of interest" description="Disordered" evidence="12">
    <location>
        <begin position="810"/>
        <end position="835"/>
    </location>
</feature>
<keyword evidence="17" id="KW-1185">Reference proteome</keyword>
<evidence type="ECO:0000313" key="17">
    <source>
        <dbReference type="Proteomes" id="UP000602510"/>
    </source>
</evidence>
<dbReference type="GO" id="GO:0016787">
    <property type="term" value="F:hydrolase activity"/>
    <property type="evidence" value="ECO:0007669"/>
    <property type="project" value="UniProtKB-KW"/>
</dbReference>
<feature type="transmembrane region" description="Helical" evidence="13">
    <location>
        <begin position="245"/>
        <end position="267"/>
    </location>
</feature>
<keyword evidence="5 13" id="KW-1133">Transmembrane helix</keyword>
<dbReference type="InterPro" id="IPR005645">
    <property type="entry name" value="FSH-like_dom"/>
</dbReference>
<evidence type="ECO:0000256" key="1">
    <source>
        <dbReference type="ARBA" id="ARBA00001970"/>
    </source>
</evidence>
<keyword evidence="16" id="KW-0378">Hydrolase</keyword>
<dbReference type="Pfam" id="PF02628">
    <property type="entry name" value="COX15-CtaA"/>
    <property type="match status" value="1"/>
</dbReference>
<evidence type="ECO:0000256" key="3">
    <source>
        <dbReference type="ARBA" id="ARBA00022692"/>
    </source>
</evidence>
<comment type="catalytic activity">
    <reaction evidence="11">
        <text>Fe(II)-heme o + 2 A + H2O = Fe(II)-heme a + 2 AH2</text>
        <dbReference type="Rhea" id="RHEA:63388"/>
        <dbReference type="ChEBI" id="CHEBI:13193"/>
        <dbReference type="ChEBI" id="CHEBI:15377"/>
        <dbReference type="ChEBI" id="CHEBI:17499"/>
        <dbReference type="ChEBI" id="CHEBI:60530"/>
        <dbReference type="ChEBI" id="CHEBI:61715"/>
        <dbReference type="EC" id="1.17.99.9"/>
    </reaction>
    <physiologicalReaction direction="left-to-right" evidence="11">
        <dbReference type="Rhea" id="RHEA:63389"/>
    </physiologicalReaction>
</comment>
<dbReference type="GO" id="GO:0120547">
    <property type="term" value="F:heme A synthase activity"/>
    <property type="evidence" value="ECO:0007669"/>
    <property type="project" value="UniProtKB-EC"/>
</dbReference>
<feature type="transmembrane region" description="Helical" evidence="13">
    <location>
        <begin position="294"/>
        <end position="315"/>
    </location>
</feature>
<reference evidence="16" key="1">
    <citation type="submission" date="2020-04" db="EMBL/GenBank/DDBJ databases">
        <title>Hybrid Assembly of Korean Phytophthora infestans isolates.</title>
        <authorList>
            <person name="Prokchorchik M."/>
            <person name="Lee Y."/>
            <person name="Seo J."/>
            <person name="Cho J.-H."/>
            <person name="Park Y.-E."/>
            <person name="Jang D.-C."/>
            <person name="Im J.-S."/>
            <person name="Choi J.-G."/>
            <person name="Park H.-J."/>
            <person name="Lee G.-B."/>
            <person name="Lee Y.-G."/>
            <person name="Hong S.-Y."/>
            <person name="Cho K."/>
            <person name="Sohn K.H."/>
        </authorList>
    </citation>
    <scope>NUCLEOTIDE SEQUENCE</scope>
    <source>
        <strain evidence="16">KR_1_A1</strain>
    </source>
</reference>
<evidence type="ECO:0000256" key="5">
    <source>
        <dbReference type="ARBA" id="ARBA00022989"/>
    </source>
</evidence>
<dbReference type="Proteomes" id="UP000602510">
    <property type="component" value="Unassembled WGS sequence"/>
</dbReference>
<feature type="transmembrane region" description="Helical" evidence="13">
    <location>
        <begin position="202"/>
        <end position="220"/>
    </location>
</feature>
<dbReference type="AlphaFoldDB" id="A0A833T276"/>
<keyword evidence="9 13" id="KW-0472">Membrane</keyword>
<dbReference type="SUPFAM" id="SSF53474">
    <property type="entry name" value="alpha/beta-Hydrolases"/>
    <property type="match status" value="1"/>
</dbReference>
<comment type="pathway">
    <text evidence="10">Porphyrin-containing compound metabolism; heme A biosynthesis; heme A from heme O: step 1/1.</text>
</comment>
<comment type="cofactor">
    <cofactor evidence="1">
        <name>heme b</name>
        <dbReference type="ChEBI" id="CHEBI:60344"/>
    </cofactor>
</comment>
<dbReference type="Pfam" id="PF03959">
    <property type="entry name" value="FSH1"/>
    <property type="match status" value="1"/>
</dbReference>
<evidence type="ECO:0000256" key="6">
    <source>
        <dbReference type="ARBA" id="ARBA00023002"/>
    </source>
</evidence>
<evidence type="ECO:0000256" key="12">
    <source>
        <dbReference type="SAM" id="MobiDB-lite"/>
    </source>
</evidence>
<sequence>MLAQTARRSAQYGVTHSFAVTRGSGLVGSRYQTMVKPAMTAPTKTTPLLSRLGLQATKTPKQPLVYSTKARKFAASTATIENVAANRPVAYWIFGTAAMVGGMIAVGGATRLTRSGLSMVQWKPQGSLPPMTPEEWKAQFEIYKQFPEYQQRKNMTVEDFKGIFWWEYGHRMLGRTVGLVYTAPLIYFMLRKRLPRELYTRFGVLFSLGAAQGAVGWWMVRSGLEEHGHEQLQKRNEVRVSPYRLAAHLGFAFTTLGVLLWTGFNLVAPPSRATMTREMISPDVLKQVTRIRKILGHVSTALGYTILSGAFVAGIDAGMAFNTFPKMDEQWIPDDLFVLEPKYKNFFENVPLVQLDHRVLALSTLTGFTGVYAMARRQHIWNQLPQQSRNALNMALGAASGQVLLGITTLINCVPIPLGIAHQCGAIALMTATLWSQHTLNFAKPLKKAAQTAIKAAPKTLICEQLPFKTDLTHRHLRNGTMDDSATAGDRRGMWAMVKEGYEGLVSTVIRPLRAQYIPSDLGPKRAQIGDVSVQRVDIKLKNPAGYTLECSWWKPRKPKTGEIQEQDKRPCIVVLHGNSSCRLGALEIVMYALPAGFTVFALDFSGSGLSEGKYVSLGYHERMDIATAVKYVRKTGEASSLCLWGRSMGAVAALMYAESDSAINAMVLDSPFSSLPRLATELVEDGKLGVPKIAVKLVMRLIRRDIKKRAKFDMFKLKPIAKVHKCSVPTFFVVGLQDELVGPHHVEALYKLHNGPNQLFKFPGGHNSPRPFNFFIQALQFLRVMVGLMPLPDDLSTFDLSPAQRQQMQYGSVDKKVSPKRKKPSRVYKNPLEPGNSIEAVHKMSIKELKQCIDRAGYSDVTCIEKKEMVDLVLKLYARYRRSSKQAAADTQPTVTVSTSEEEEPDATPACKASPESKPAALETSNFGTHRRRSEGDAFPAAAAAASAEAESLSFASIKSATSSVLSDAELARRLSIDNPSDMEDDSEGKDEK</sequence>
<evidence type="ECO:0000313" key="16">
    <source>
        <dbReference type="EMBL" id="KAF4044833.1"/>
    </source>
</evidence>
<dbReference type="InterPro" id="IPR023754">
    <property type="entry name" value="HemeA_Synthase_type2"/>
</dbReference>
<evidence type="ECO:0000256" key="8">
    <source>
        <dbReference type="ARBA" id="ARBA00023133"/>
    </source>
</evidence>
<comment type="subcellular location">
    <subcellularLocation>
        <location evidence="2">Membrane</location>
        <topology evidence="2">Multi-pass membrane protein</topology>
    </subcellularLocation>
</comment>
<dbReference type="PANTHER" id="PTHR23289:SF2">
    <property type="entry name" value="CYTOCHROME C OXIDASE ASSEMBLY PROTEIN COX15 HOMOLOG"/>
    <property type="match status" value="1"/>
</dbReference>
<keyword evidence="6" id="KW-0560">Oxidoreductase</keyword>
<evidence type="ECO:0000256" key="13">
    <source>
        <dbReference type="SAM" id="Phobius"/>
    </source>
</evidence>
<evidence type="ECO:0000256" key="2">
    <source>
        <dbReference type="ARBA" id="ARBA00004141"/>
    </source>
</evidence>
<evidence type="ECO:0000259" key="14">
    <source>
        <dbReference type="Pfam" id="PF03959"/>
    </source>
</evidence>
<feature type="compositionally biased region" description="Acidic residues" evidence="12">
    <location>
        <begin position="982"/>
        <end position="994"/>
    </location>
</feature>
<dbReference type="GO" id="GO:0046872">
    <property type="term" value="F:metal ion binding"/>
    <property type="evidence" value="ECO:0007669"/>
    <property type="project" value="UniProtKB-KW"/>
</dbReference>
<evidence type="ECO:0000256" key="11">
    <source>
        <dbReference type="ARBA" id="ARBA00048044"/>
    </source>
</evidence>
<feature type="transmembrane region" description="Helical" evidence="13">
    <location>
        <begin position="172"/>
        <end position="190"/>
    </location>
</feature>
<evidence type="ECO:0000256" key="9">
    <source>
        <dbReference type="ARBA" id="ARBA00023136"/>
    </source>
</evidence>
<feature type="region of interest" description="Disordered" evidence="12">
    <location>
        <begin position="962"/>
        <end position="994"/>
    </location>
</feature>
<evidence type="ECO:0000256" key="4">
    <source>
        <dbReference type="ARBA" id="ARBA00022723"/>
    </source>
</evidence>
<comment type="caution">
    <text evidence="16">The sequence shown here is derived from an EMBL/GenBank/DDBJ whole genome shotgun (WGS) entry which is preliminary data.</text>
</comment>
<evidence type="ECO:0000256" key="7">
    <source>
        <dbReference type="ARBA" id="ARBA00023004"/>
    </source>
</evidence>
<dbReference type="GO" id="GO:0006784">
    <property type="term" value="P:heme A biosynthetic process"/>
    <property type="evidence" value="ECO:0007669"/>
    <property type="project" value="InterPro"/>
</dbReference>
<protein>
    <submittedName>
        <fullName evidence="16">Serine hydrolase (FSH1)</fullName>
    </submittedName>
</protein>
<dbReference type="InterPro" id="IPR022742">
    <property type="entry name" value="Hydrolase_4"/>
</dbReference>
<keyword evidence="8" id="KW-0350">Heme biosynthesis</keyword>
<accession>A0A833T276</accession>
<feature type="domain" description="Serine hydrolase" evidence="14">
    <location>
        <begin position="720"/>
        <end position="771"/>
    </location>
</feature>
<dbReference type="Pfam" id="PF12146">
    <property type="entry name" value="Hydrolase_4"/>
    <property type="match status" value="1"/>
</dbReference>
<dbReference type="Gene3D" id="3.40.50.1820">
    <property type="entry name" value="alpha/beta hydrolase"/>
    <property type="match status" value="1"/>
</dbReference>
<feature type="transmembrane region" description="Helical" evidence="13">
    <location>
        <begin position="89"/>
        <end position="109"/>
    </location>
</feature>
<evidence type="ECO:0000256" key="10">
    <source>
        <dbReference type="ARBA" id="ARBA00044501"/>
    </source>
</evidence>
<dbReference type="InterPro" id="IPR029058">
    <property type="entry name" value="AB_hydrolase_fold"/>
</dbReference>
<proteinExistence type="inferred from homology"/>
<evidence type="ECO:0000259" key="15">
    <source>
        <dbReference type="Pfam" id="PF12146"/>
    </source>
</evidence>
<name>A0A833T276_PHYIN</name>
<dbReference type="GO" id="GO:0005743">
    <property type="term" value="C:mitochondrial inner membrane"/>
    <property type="evidence" value="ECO:0007669"/>
    <property type="project" value="TreeGrafter"/>
</dbReference>
<dbReference type="GO" id="GO:0016653">
    <property type="term" value="F:oxidoreductase activity, acting on NAD(P)H, heme protein as acceptor"/>
    <property type="evidence" value="ECO:0007669"/>
    <property type="project" value="TreeGrafter"/>
</dbReference>
<keyword evidence="7" id="KW-0408">Iron</keyword>
<organism evidence="16 17">
    <name type="scientific">Phytophthora infestans</name>
    <name type="common">Potato late blight agent</name>
    <name type="synonym">Botrytis infestans</name>
    <dbReference type="NCBI Taxonomy" id="4787"/>
    <lineage>
        <taxon>Eukaryota</taxon>
        <taxon>Sar</taxon>
        <taxon>Stramenopiles</taxon>
        <taxon>Oomycota</taxon>
        <taxon>Peronosporomycetes</taxon>
        <taxon>Peronosporales</taxon>
        <taxon>Peronosporaceae</taxon>
        <taxon>Phytophthora</taxon>
    </lineage>
</organism>
<dbReference type="EMBL" id="WSZM01000058">
    <property type="protein sequence ID" value="KAF4044833.1"/>
    <property type="molecule type" value="Genomic_DNA"/>
</dbReference>
<dbReference type="PANTHER" id="PTHR23289">
    <property type="entry name" value="CYTOCHROME C OXIDASE ASSEMBLY PROTEIN COX15"/>
    <property type="match status" value="1"/>
</dbReference>
<feature type="domain" description="Serine aminopeptidase S33" evidence="15">
    <location>
        <begin position="569"/>
        <end position="679"/>
    </location>
</feature>
<keyword evidence="4" id="KW-0479">Metal-binding</keyword>
<keyword evidence="3 13" id="KW-0812">Transmembrane</keyword>
<dbReference type="HAMAP" id="MF_01665">
    <property type="entry name" value="HemeA_synth_type2"/>
    <property type="match status" value="1"/>
</dbReference>
<gene>
    <name evidence="16" type="ORF">GN244_ATG02746</name>
</gene>